<feature type="region of interest" description="Disordered" evidence="1">
    <location>
        <begin position="58"/>
        <end position="80"/>
    </location>
</feature>
<protein>
    <submittedName>
        <fullName evidence="2">Uncharacterized protein</fullName>
    </submittedName>
</protein>
<gene>
    <name evidence="2" type="ORF">O181_001651</name>
</gene>
<evidence type="ECO:0000256" key="1">
    <source>
        <dbReference type="SAM" id="MobiDB-lite"/>
    </source>
</evidence>
<accession>A0A9Q3GCL6</accession>
<dbReference type="AlphaFoldDB" id="A0A9Q3GCL6"/>
<reference evidence="2" key="1">
    <citation type="submission" date="2021-03" db="EMBL/GenBank/DDBJ databases">
        <title>Draft genome sequence of rust myrtle Austropuccinia psidii MF-1, a brazilian biotype.</title>
        <authorList>
            <person name="Quecine M.C."/>
            <person name="Pachon D.M.R."/>
            <person name="Bonatelli M.L."/>
            <person name="Correr F.H."/>
            <person name="Franceschini L.M."/>
            <person name="Leite T.F."/>
            <person name="Margarido G.R.A."/>
            <person name="Almeida C.A."/>
            <person name="Ferrarezi J.A."/>
            <person name="Labate C.A."/>
        </authorList>
    </citation>
    <scope>NUCLEOTIDE SEQUENCE</scope>
    <source>
        <strain evidence="2">MF-1</strain>
    </source>
</reference>
<keyword evidence="3" id="KW-1185">Reference proteome</keyword>
<dbReference type="EMBL" id="AVOT02000244">
    <property type="protein sequence ID" value="MBW0461936.1"/>
    <property type="molecule type" value="Genomic_DNA"/>
</dbReference>
<evidence type="ECO:0000313" key="3">
    <source>
        <dbReference type="Proteomes" id="UP000765509"/>
    </source>
</evidence>
<dbReference type="Proteomes" id="UP000765509">
    <property type="component" value="Unassembled WGS sequence"/>
</dbReference>
<sequence length="149" mass="16743">MVVIGQNWVLKVLRAILGLMRFGAKIGSDGPNCGHGPWTVDRDYGPRNKEWLWLECPEPPKKQEDTSRPKNKDKDLGVGDIEELAREAKDGSRWPEAITGQGRVIWKKCHTAPEGTKLAIKIWCGQLAPTWSQVRISATPMEEGQSLWL</sequence>
<name>A0A9Q3GCL6_9BASI</name>
<organism evidence="2 3">
    <name type="scientific">Austropuccinia psidii MF-1</name>
    <dbReference type="NCBI Taxonomy" id="1389203"/>
    <lineage>
        <taxon>Eukaryota</taxon>
        <taxon>Fungi</taxon>
        <taxon>Dikarya</taxon>
        <taxon>Basidiomycota</taxon>
        <taxon>Pucciniomycotina</taxon>
        <taxon>Pucciniomycetes</taxon>
        <taxon>Pucciniales</taxon>
        <taxon>Sphaerophragmiaceae</taxon>
        <taxon>Austropuccinia</taxon>
    </lineage>
</organism>
<proteinExistence type="predicted"/>
<comment type="caution">
    <text evidence="2">The sequence shown here is derived from an EMBL/GenBank/DDBJ whole genome shotgun (WGS) entry which is preliminary data.</text>
</comment>
<evidence type="ECO:0000313" key="2">
    <source>
        <dbReference type="EMBL" id="MBW0461936.1"/>
    </source>
</evidence>